<keyword evidence="4" id="KW-1185">Reference proteome</keyword>
<comment type="similarity">
    <text evidence="1">Belongs to the NmrA-type oxidoreductase family. Isoflavone reductase subfamily.</text>
</comment>
<proteinExistence type="inferred from homology"/>
<name>A0A5C7I5F9_9ROSI</name>
<organism evidence="3 4">
    <name type="scientific">Acer yangbiense</name>
    <dbReference type="NCBI Taxonomy" id="1000413"/>
    <lineage>
        <taxon>Eukaryota</taxon>
        <taxon>Viridiplantae</taxon>
        <taxon>Streptophyta</taxon>
        <taxon>Embryophyta</taxon>
        <taxon>Tracheophyta</taxon>
        <taxon>Spermatophyta</taxon>
        <taxon>Magnoliopsida</taxon>
        <taxon>eudicotyledons</taxon>
        <taxon>Gunneridae</taxon>
        <taxon>Pentapetalae</taxon>
        <taxon>rosids</taxon>
        <taxon>malvids</taxon>
        <taxon>Sapindales</taxon>
        <taxon>Sapindaceae</taxon>
        <taxon>Hippocastanoideae</taxon>
        <taxon>Acereae</taxon>
        <taxon>Acer</taxon>
    </lineage>
</organism>
<protein>
    <recommendedName>
        <fullName evidence="2">NmrA-like domain-containing protein</fullName>
    </recommendedName>
</protein>
<dbReference type="Pfam" id="PF05368">
    <property type="entry name" value="NmrA"/>
    <property type="match status" value="1"/>
</dbReference>
<dbReference type="Proteomes" id="UP000323000">
    <property type="component" value="Chromosome 4"/>
</dbReference>
<feature type="domain" description="NmrA-like" evidence="2">
    <location>
        <begin position="5"/>
        <end position="82"/>
    </location>
</feature>
<dbReference type="SUPFAM" id="SSF51735">
    <property type="entry name" value="NAD(P)-binding Rossmann-fold domains"/>
    <property type="match status" value="1"/>
</dbReference>
<sequence>MASSKSKILFIGGTGYIGKYIVEASVLAGHPTFVLVRESTLVSDSRAQVIGTFKSLGVDFIIGDLYDHKSLVEAIKKVDVVIPIS</sequence>
<dbReference type="InterPro" id="IPR036291">
    <property type="entry name" value="NAD(P)-bd_dom_sf"/>
</dbReference>
<dbReference type="AlphaFoldDB" id="A0A5C7I5F9"/>
<accession>A0A5C7I5F9</accession>
<evidence type="ECO:0000256" key="1">
    <source>
        <dbReference type="ARBA" id="ARBA00005725"/>
    </source>
</evidence>
<dbReference type="PANTHER" id="PTHR43349">
    <property type="entry name" value="PINORESINOL REDUCTASE-RELATED"/>
    <property type="match status" value="1"/>
</dbReference>
<dbReference type="OrthoDB" id="419598at2759"/>
<evidence type="ECO:0000313" key="3">
    <source>
        <dbReference type="EMBL" id="TXG64560.1"/>
    </source>
</evidence>
<reference evidence="4" key="1">
    <citation type="journal article" date="2019" name="Gigascience">
        <title>De novo genome assembly of the endangered Acer yangbiense, a plant species with extremely small populations endemic to Yunnan Province, China.</title>
        <authorList>
            <person name="Yang J."/>
            <person name="Wariss H.M."/>
            <person name="Tao L."/>
            <person name="Zhang R."/>
            <person name="Yun Q."/>
            <person name="Hollingsworth P."/>
            <person name="Dao Z."/>
            <person name="Luo G."/>
            <person name="Guo H."/>
            <person name="Ma Y."/>
            <person name="Sun W."/>
        </authorList>
    </citation>
    <scope>NUCLEOTIDE SEQUENCE [LARGE SCALE GENOMIC DNA]</scope>
    <source>
        <strain evidence="4">cv. Malutang</strain>
    </source>
</reference>
<evidence type="ECO:0000313" key="4">
    <source>
        <dbReference type="Proteomes" id="UP000323000"/>
    </source>
</evidence>
<dbReference type="PANTHER" id="PTHR43349:SF35">
    <property type="entry name" value="PHENYLCOUMARAN BENZYLIC ETHER REDUCTASE 1"/>
    <property type="match status" value="1"/>
</dbReference>
<dbReference type="Gene3D" id="3.40.50.720">
    <property type="entry name" value="NAD(P)-binding Rossmann-like Domain"/>
    <property type="match status" value="1"/>
</dbReference>
<dbReference type="EMBL" id="VAHF01000004">
    <property type="protein sequence ID" value="TXG64560.1"/>
    <property type="molecule type" value="Genomic_DNA"/>
</dbReference>
<dbReference type="InterPro" id="IPR050608">
    <property type="entry name" value="NmrA-type/Isoflavone_red_sf"/>
</dbReference>
<dbReference type="InterPro" id="IPR008030">
    <property type="entry name" value="NmrA-like"/>
</dbReference>
<gene>
    <name evidence="3" type="ORF">EZV62_011554</name>
</gene>
<evidence type="ECO:0000259" key="2">
    <source>
        <dbReference type="Pfam" id="PF05368"/>
    </source>
</evidence>
<comment type="caution">
    <text evidence="3">The sequence shown here is derived from an EMBL/GenBank/DDBJ whole genome shotgun (WGS) entry which is preliminary data.</text>
</comment>